<dbReference type="HAMAP" id="MF_00181">
    <property type="entry name" value="Cytosol_peptidase_M17"/>
    <property type="match status" value="1"/>
</dbReference>
<evidence type="ECO:0000256" key="6">
    <source>
        <dbReference type="ARBA" id="ARBA00022801"/>
    </source>
</evidence>
<dbReference type="SUPFAM" id="SSF52949">
    <property type="entry name" value="Macro domain-like"/>
    <property type="match status" value="1"/>
</dbReference>
<dbReference type="InterPro" id="IPR023042">
    <property type="entry name" value="Peptidase_M17_leu_NH2_pept"/>
</dbReference>
<feature type="binding site" evidence="8">
    <location>
        <position position="382"/>
    </location>
    <ligand>
        <name>Mn(2+)</name>
        <dbReference type="ChEBI" id="CHEBI:29035"/>
        <label>1</label>
    </ligand>
</feature>
<comment type="similarity">
    <text evidence="3 8">Belongs to the peptidase M17 family.</text>
</comment>
<evidence type="ECO:0000256" key="7">
    <source>
        <dbReference type="ARBA" id="ARBA00049972"/>
    </source>
</evidence>
<sequence>MSTSVQSERQSERVPERVSVPAVAAAPDLRRWTPPVVEVRRGGVVGADLAGLDVLAVPVAAGEGADAPLQPRPGAADAAVRYGIDLAAVCAAEDVTGAVATTTRLPVPAPEGSPHRLVVVGVGDSSVTALRRSGAALARATGSRDVATTLADGVGSAGTRAFVEGFVLASYSPPVSGRKAAAKDEADGGARRLVLFGDVDVADVRHAEVSAGATVLTRDLAATPSNLKDPRWMTEEVRALAAELRLKVEVRDEARLRREGFGGLLAVGAGSSSPPALVQVGWTPRATPGAPHVVLVGKGITYDTGGLGIKPRESMVAMKTDMAGSAAVLAVVAAAARLKLPVKVTGLLALAENAFGASSYRPGDVVTHYGGRTTEVNNTDAEGRLVLGDALAYADAVLAPDVLVDVATLTGAAALGLGKRHAPLYSPDPALVDELLAASAATGERLWHMPLVEDYAAAIDSDLADARQVTTTPGHGAGSIVAALFLRPFAGARRWAHLDIAGTGRADGPEHEVTRGPTGFGARLLLEWLETSVAAR</sequence>
<evidence type="ECO:0000313" key="10">
    <source>
        <dbReference type="EMBL" id="PRY15155.1"/>
    </source>
</evidence>
<gene>
    <name evidence="8" type="primary">pepA</name>
    <name evidence="10" type="ORF">CLV37_10581</name>
</gene>
<dbReference type="EMBL" id="PVZF01000005">
    <property type="protein sequence ID" value="PRY15155.1"/>
    <property type="molecule type" value="Genomic_DNA"/>
</dbReference>
<dbReference type="EC" id="3.4.11.1" evidence="8"/>
<feature type="binding site" evidence="8">
    <location>
        <position position="303"/>
    </location>
    <ligand>
        <name>Mn(2+)</name>
        <dbReference type="ChEBI" id="CHEBI:29035"/>
        <label>1</label>
    </ligand>
</feature>
<evidence type="ECO:0000256" key="5">
    <source>
        <dbReference type="ARBA" id="ARBA00022670"/>
    </source>
</evidence>
<name>A0A2T0R473_9ACTN</name>
<dbReference type="GO" id="GO:0030145">
    <property type="term" value="F:manganese ion binding"/>
    <property type="evidence" value="ECO:0007669"/>
    <property type="project" value="UniProtKB-UniRule"/>
</dbReference>
<reference evidence="10 11" key="1">
    <citation type="submission" date="2018-03" db="EMBL/GenBank/DDBJ databases">
        <title>Genomic Encyclopedia of Archaeal and Bacterial Type Strains, Phase II (KMG-II): from individual species to whole genera.</title>
        <authorList>
            <person name="Goeker M."/>
        </authorList>
    </citation>
    <scope>NUCLEOTIDE SEQUENCE [LARGE SCALE GENOMIC DNA]</scope>
    <source>
        <strain evidence="10 11">DSM 19711</strain>
    </source>
</reference>
<dbReference type="PRINTS" id="PR00481">
    <property type="entry name" value="LAMNOPPTDASE"/>
</dbReference>
<keyword evidence="5 8" id="KW-0645">Protease</keyword>
<keyword evidence="8" id="KW-0464">Manganese</keyword>
<keyword evidence="8" id="KW-0963">Cytoplasm</keyword>
<comment type="caution">
    <text evidence="10">The sequence shown here is derived from an EMBL/GenBank/DDBJ whole genome shotgun (WGS) entry which is preliminary data.</text>
</comment>
<dbReference type="InterPro" id="IPR011356">
    <property type="entry name" value="Leucine_aapep/pepB"/>
</dbReference>
<dbReference type="PANTHER" id="PTHR11963">
    <property type="entry name" value="LEUCINE AMINOPEPTIDASE-RELATED"/>
    <property type="match status" value="1"/>
</dbReference>
<dbReference type="InterPro" id="IPR008283">
    <property type="entry name" value="Peptidase_M17_N"/>
</dbReference>
<evidence type="ECO:0000256" key="8">
    <source>
        <dbReference type="HAMAP-Rule" id="MF_00181"/>
    </source>
</evidence>
<comment type="subcellular location">
    <subcellularLocation>
        <location evidence="8">Cytoplasm</location>
    </subcellularLocation>
</comment>
<dbReference type="Proteomes" id="UP000238083">
    <property type="component" value="Unassembled WGS sequence"/>
</dbReference>
<dbReference type="Pfam" id="PF00883">
    <property type="entry name" value="Peptidase_M17"/>
    <property type="match status" value="1"/>
</dbReference>
<comment type="cofactor">
    <cofactor evidence="8">
        <name>Mn(2+)</name>
        <dbReference type="ChEBI" id="CHEBI:29035"/>
    </cofactor>
    <text evidence="8">Binds 2 manganese ions per subunit.</text>
</comment>
<dbReference type="Pfam" id="PF02789">
    <property type="entry name" value="Peptidase_M17_N"/>
    <property type="match status" value="1"/>
</dbReference>
<feature type="binding site" evidence="8">
    <location>
        <position position="382"/>
    </location>
    <ligand>
        <name>Mn(2+)</name>
        <dbReference type="ChEBI" id="CHEBI:29035"/>
        <label>2</label>
    </ligand>
</feature>
<dbReference type="GO" id="GO:0070006">
    <property type="term" value="F:metalloaminopeptidase activity"/>
    <property type="evidence" value="ECO:0007669"/>
    <property type="project" value="InterPro"/>
</dbReference>
<evidence type="ECO:0000256" key="2">
    <source>
        <dbReference type="ARBA" id="ARBA00000967"/>
    </source>
</evidence>
<dbReference type="EC" id="3.4.11.10" evidence="8"/>
<protein>
    <recommendedName>
        <fullName evidence="8">Probable cytosol aminopeptidase</fullName>
        <ecNumber evidence="8">3.4.11.1</ecNumber>
    </recommendedName>
    <alternativeName>
        <fullName evidence="8">Leucine aminopeptidase</fullName>
        <shortName evidence="8">LAP</shortName>
        <ecNumber evidence="8">3.4.11.10</ecNumber>
    </alternativeName>
    <alternativeName>
        <fullName evidence="8">Leucyl aminopeptidase</fullName>
    </alternativeName>
</protein>
<feature type="domain" description="Cytosol aminopeptidase" evidence="9">
    <location>
        <begin position="378"/>
        <end position="385"/>
    </location>
</feature>
<feature type="binding site" evidence="8">
    <location>
        <position position="298"/>
    </location>
    <ligand>
        <name>Mn(2+)</name>
        <dbReference type="ChEBI" id="CHEBI:29035"/>
        <label>2</label>
    </ligand>
</feature>
<dbReference type="GO" id="GO:0006508">
    <property type="term" value="P:proteolysis"/>
    <property type="evidence" value="ECO:0007669"/>
    <property type="project" value="UniProtKB-KW"/>
</dbReference>
<dbReference type="InterPro" id="IPR043472">
    <property type="entry name" value="Macro_dom-like"/>
</dbReference>
<organism evidence="10 11">
    <name type="scientific">Kineococcus rhizosphaerae</name>
    <dbReference type="NCBI Taxonomy" id="559628"/>
    <lineage>
        <taxon>Bacteria</taxon>
        <taxon>Bacillati</taxon>
        <taxon>Actinomycetota</taxon>
        <taxon>Actinomycetes</taxon>
        <taxon>Kineosporiales</taxon>
        <taxon>Kineosporiaceae</taxon>
        <taxon>Kineococcus</taxon>
    </lineage>
</organism>
<dbReference type="PROSITE" id="PS00631">
    <property type="entry name" value="CYTOSOL_AP"/>
    <property type="match status" value="1"/>
</dbReference>
<keyword evidence="8" id="KW-0479">Metal-binding</keyword>
<comment type="function">
    <text evidence="7 8">Presumably involved in the processing and regular turnover of intracellular proteins. Catalyzes the removal of unsubstituted N-terminal amino acids from various peptides.</text>
</comment>
<feature type="binding site" evidence="8">
    <location>
        <position position="321"/>
    </location>
    <ligand>
        <name>Mn(2+)</name>
        <dbReference type="ChEBI" id="CHEBI:29035"/>
        <label>2</label>
    </ligand>
</feature>
<evidence type="ECO:0000313" key="11">
    <source>
        <dbReference type="Proteomes" id="UP000238083"/>
    </source>
</evidence>
<evidence type="ECO:0000256" key="4">
    <source>
        <dbReference type="ARBA" id="ARBA00022438"/>
    </source>
</evidence>
<dbReference type="SUPFAM" id="SSF53187">
    <property type="entry name" value="Zn-dependent exopeptidases"/>
    <property type="match status" value="1"/>
</dbReference>
<proteinExistence type="inferred from homology"/>
<dbReference type="Gene3D" id="3.40.220.10">
    <property type="entry name" value="Leucine Aminopeptidase, subunit E, domain 1"/>
    <property type="match status" value="1"/>
</dbReference>
<keyword evidence="11" id="KW-1185">Reference proteome</keyword>
<accession>A0A2T0R473</accession>
<dbReference type="GO" id="GO:0005737">
    <property type="term" value="C:cytoplasm"/>
    <property type="evidence" value="ECO:0007669"/>
    <property type="project" value="UniProtKB-SubCell"/>
</dbReference>
<keyword evidence="6 8" id="KW-0378">Hydrolase</keyword>
<dbReference type="AlphaFoldDB" id="A0A2T0R473"/>
<feature type="active site" evidence="8">
    <location>
        <position position="384"/>
    </location>
</feature>
<comment type="catalytic activity">
    <reaction evidence="2 8">
        <text>Release of an N-terminal amino acid, preferentially leucine, but not glutamic or aspartic acids.</text>
        <dbReference type="EC" id="3.4.11.10"/>
    </reaction>
</comment>
<evidence type="ECO:0000256" key="3">
    <source>
        <dbReference type="ARBA" id="ARBA00009528"/>
    </source>
</evidence>
<feature type="active site" evidence="8">
    <location>
        <position position="310"/>
    </location>
</feature>
<feature type="binding site" evidence="8">
    <location>
        <position position="380"/>
    </location>
    <ligand>
        <name>Mn(2+)</name>
        <dbReference type="ChEBI" id="CHEBI:29035"/>
        <label>1</label>
    </ligand>
</feature>
<dbReference type="InterPro" id="IPR000819">
    <property type="entry name" value="Peptidase_M17_C"/>
</dbReference>
<comment type="catalytic activity">
    <reaction evidence="1 8">
        <text>Release of an N-terminal amino acid, Xaa-|-Yaa-, in which Xaa is preferably Leu, but may be other amino acids including Pro although not Arg or Lys, and Yaa may be Pro. Amino acid amides and methyl esters are also readily hydrolyzed, but rates on arylamides are exceedingly low.</text>
        <dbReference type="EC" id="3.4.11.1"/>
    </reaction>
</comment>
<dbReference type="CDD" id="cd00433">
    <property type="entry name" value="Peptidase_M17"/>
    <property type="match status" value="1"/>
</dbReference>
<keyword evidence="4 8" id="KW-0031">Aminopeptidase</keyword>
<feature type="binding site" evidence="8">
    <location>
        <position position="303"/>
    </location>
    <ligand>
        <name>Mn(2+)</name>
        <dbReference type="ChEBI" id="CHEBI:29035"/>
        <label>2</label>
    </ligand>
</feature>
<evidence type="ECO:0000259" key="9">
    <source>
        <dbReference type="PROSITE" id="PS00631"/>
    </source>
</evidence>
<dbReference type="PANTHER" id="PTHR11963:SF23">
    <property type="entry name" value="CYTOSOL AMINOPEPTIDASE"/>
    <property type="match status" value="1"/>
</dbReference>
<evidence type="ECO:0000256" key="1">
    <source>
        <dbReference type="ARBA" id="ARBA00000135"/>
    </source>
</evidence>
<dbReference type="Gene3D" id="3.40.630.10">
    <property type="entry name" value="Zn peptidases"/>
    <property type="match status" value="1"/>
</dbReference>